<evidence type="ECO:0000313" key="2">
    <source>
        <dbReference type="Proteomes" id="UP001055117"/>
    </source>
</evidence>
<proteinExistence type="predicted"/>
<accession>A0ABQ4QMS2</accession>
<dbReference type="EMBL" id="BPQG01000081">
    <property type="protein sequence ID" value="GJD46557.1"/>
    <property type="molecule type" value="Genomic_DNA"/>
</dbReference>
<keyword evidence="2" id="KW-1185">Reference proteome</keyword>
<name>A0ABQ4QMS2_9HYPH</name>
<reference evidence="1 2" key="1">
    <citation type="journal article" date="2021" name="Front. Microbiol.">
        <title>Comprehensive Comparative Genomics and Phenotyping of Methylobacterium Species.</title>
        <authorList>
            <person name="Alessa O."/>
            <person name="Ogura Y."/>
            <person name="Fujitani Y."/>
            <person name="Takami H."/>
            <person name="Hayashi T."/>
            <person name="Sahin N."/>
            <person name="Tani A."/>
        </authorList>
    </citation>
    <scope>NUCLEOTIDE SEQUENCE [LARGE SCALE GENOMIC DNA]</scope>
    <source>
        <strain evidence="1 2">DSM 23679</strain>
    </source>
</reference>
<sequence>MRNVFRLFALAMAMMAAVTVKAVWEGGRWVLRSVRDSLRPPVGANAGLEDAFDGIAAKAESATAAVSVVAAEPGAAAKAMLAPIPLDPILARGCIAERFAHDMLTIDQEPTTEGLDEAASAWLNSLNASELLKLDQHGAHRIGSHMAGLRLIDGLPLTPTLTEYRSALCAAAQVTPEQRANVREHEETLRRVIDELLEEDPMRYAPAM</sequence>
<organism evidence="1 2">
    <name type="scientific">Methylobacterium cerastii</name>
    <dbReference type="NCBI Taxonomy" id="932741"/>
    <lineage>
        <taxon>Bacteria</taxon>
        <taxon>Pseudomonadati</taxon>
        <taxon>Pseudomonadota</taxon>
        <taxon>Alphaproteobacteria</taxon>
        <taxon>Hyphomicrobiales</taxon>
        <taxon>Methylobacteriaceae</taxon>
        <taxon>Methylobacterium</taxon>
    </lineage>
</organism>
<protein>
    <submittedName>
        <fullName evidence="1">Uncharacterized protein</fullName>
    </submittedName>
</protein>
<dbReference type="RefSeq" id="WP_238272960.1">
    <property type="nucleotide sequence ID" value="NZ_BPQG01000081.1"/>
</dbReference>
<comment type="caution">
    <text evidence="1">The sequence shown here is derived from an EMBL/GenBank/DDBJ whole genome shotgun (WGS) entry which is preliminary data.</text>
</comment>
<dbReference type="Proteomes" id="UP001055117">
    <property type="component" value="Unassembled WGS sequence"/>
</dbReference>
<evidence type="ECO:0000313" key="1">
    <source>
        <dbReference type="EMBL" id="GJD46557.1"/>
    </source>
</evidence>
<gene>
    <name evidence="1" type="ORF">AFCDBAGC_4439</name>
</gene>